<evidence type="ECO:0000313" key="1">
    <source>
        <dbReference type="EMBL" id="MBY6368302.1"/>
    </source>
</evidence>
<comment type="caution">
    <text evidence="1">The sequence shown here is derived from an EMBL/GenBank/DDBJ whole genome shotgun (WGS) entry which is preliminary data.</text>
</comment>
<organism evidence="1 2">
    <name type="scientific">Rhodococcoides corynebacterioides</name>
    <dbReference type="NCBI Taxonomy" id="53972"/>
    <lineage>
        <taxon>Bacteria</taxon>
        <taxon>Bacillati</taxon>
        <taxon>Actinomycetota</taxon>
        <taxon>Actinomycetes</taxon>
        <taxon>Mycobacteriales</taxon>
        <taxon>Nocardiaceae</taxon>
        <taxon>Rhodococcoides</taxon>
    </lineage>
</organism>
<proteinExistence type="predicted"/>
<gene>
    <name evidence="1" type="ORF">HQ603_16250</name>
</gene>
<dbReference type="Proteomes" id="UP000825228">
    <property type="component" value="Unassembled WGS sequence"/>
</dbReference>
<protein>
    <submittedName>
        <fullName evidence="1">Uncharacterized protein</fullName>
    </submittedName>
</protein>
<dbReference type="RefSeq" id="WP_222685814.1">
    <property type="nucleotide sequence ID" value="NZ_JABUBT010000032.1"/>
</dbReference>
<evidence type="ECO:0000313" key="2">
    <source>
        <dbReference type="Proteomes" id="UP000825228"/>
    </source>
</evidence>
<dbReference type="EMBL" id="JABUBU010000022">
    <property type="protein sequence ID" value="MBY6368302.1"/>
    <property type="molecule type" value="Genomic_DNA"/>
</dbReference>
<sequence length="269" mass="29838">MSSRLRGSDLLDTVPGRLFVARLTRDVAMHGDNRCRNTFLRSLTTLSLISDARTDISSYLYGNGMDKALQVDVRDPAIVATAEAVADELGSPTRDTFTSPQRHSGRVEVLVRPRVHNRSSPAEVLPDGALWTATPLEGDVDTWTRSRSNNPEFVYELHFSPPTVKVLRIDSSDDWRRLITTHPRAGSGTLRPDWVSVAHDCNAVHLSLAGLLTAHPRLSEVHPADGANGYSHSQSGPRAGVGDWSTVSTAWMALPRDYEWTVLRRMRHR</sequence>
<reference evidence="1 2" key="1">
    <citation type="submission" date="2020-06" db="EMBL/GenBank/DDBJ databases">
        <title>Taxonomy, biology and ecology of Rhodococcus bacteria occurring in California pistachio and other woody hosts as revealed by genome sequence analyses.</title>
        <authorList>
            <person name="Gai Y."/>
            <person name="Riely B."/>
        </authorList>
    </citation>
    <scope>NUCLEOTIDE SEQUENCE [LARGE SCALE GENOMIC DNA]</scope>
    <source>
        <strain evidence="1 2">BP-281</strain>
    </source>
</reference>
<name>A0ABS7P8Z5_9NOCA</name>
<accession>A0ABS7P8Z5</accession>
<keyword evidence="2" id="KW-1185">Reference proteome</keyword>